<dbReference type="Gene3D" id="3.90.1200.10">
    <property type="match status" value="1"/>
</dbReference>
<dbReference type="EMBL" id="CP159342">
    <property type="protein sequence ID" value="XCH75898.1"/>
    <property type="molecule type" value="Genomic_DNA"/>
</dbReference>
<sequence length="294" mass="31845">MALGPALDETLAARLIADQFPRWADLPVVAASPQGWDNRTFRLGDRLSVRLPSAAGYAHQIGKESRWLPYLARHLSVPVPEPVALGRPALGYPFAWSVNAWRDGEVLSRADVADPAALATELASFLVELRGVPTDDAPRPGPETAHRGGPFAFYATEARAAVSALDARSPATDRVLDEAVASRWPRPPVWFHGDLAADNILVTDGRLAGVLDFGCAGVGDPACDLVIAFTHLDDGTRPGFRRAVGLDDDTWRRARGWALWKAAITLANPDASARRRREQTRAFAAVLRDLSPRP</sequence>
<evidence type="ECO:0000313" key="3">
    <source>
        <dbReference type="EMBL" id="XCH75898.1"/>
    </source>
</evidence>
<dbReference type="PANTHER" id="PTHR21310:SF42">
    <property type="entry name" value="BIFUNCTIONAL AAC_APH"/>
    <property type="match status" value="1"/>
</dbReference>
<accession>A0AAU7MC70</accession>
<evidence type="ECO:0000313" key="2">
    <source>
        <dbReference type="EMBL" id="XBP95195.1"/>
    </source>
</evidence>
<organism evidence="2">
    <name type="scientific">Micromonospora sp. CCTCC AA 2012012</name>
    <dbReference type="NCBI Taxonomy" id="3111921"/>
    <lineage>
        <taxon>Bacteria</taxon>
        <taxon>Bacillati</taxon>
        <taxon>Actinomycetota</taxon>
        <taxon>Actinomycetes</taxon>
        <taxon>Micromonosporales</taxon>
        <taxon>Micromonosporaceae</taxon>
        <taxon>Micromonospora</taxon>
    </lineage>
</organism>
<dbReference type="InterPro" id="IPR002575">
    <property type="entry name" value="Aminoglycoside_PTrfase"/>
</dbReference>
<gene>
    <name evidence="3" type="ORF">ABUL08_07375</name>
    <name evidence="2" type="ORF">VK199_07330</name>
</gene>
<dbReference type="PANTHER" id="PTHR21310">
    <property type="entry name" value="AMINOGLYCOSIDE PHOSPHOTRANSFERASE-RELATED-RELATED"/>
    <property type="match status" value="1"/>
</dbReference>
<dbReference type="Pfam" id="PF01636">
    <property type="entry name" value="APH"/>
    <property type="match status" value="1"/>
</dbReference>
<evidence type="ECO:0000259" key="1">
    <source>
        <dbReference type="Pfam" id="PF01636"/>
    </source>
</evidence>
<feature type="domain" description="Aminoglycoside phosphotransferase" evidence="1">
    <location>
        <begin position="33"/>
        <end position="257"/>
    </location>
</feature>
<dbReference type="EC" id="2.7.-.-" evidence="2"/>
<proteinExistence type="predicted"/>
<dbReference type="SUPFAM" id="SSF56112">
    <property type="entry name" value="Protein kinase-like (PK-like)"/>
    <property type="match status" value="1"/>
</dbReference>
<dbReference type="RefSeq" id="WP_350935778.1">
    <property type="nucleotide sequence ID" value="NZ_CP157762.1"/>
</dbReference>
<reference evidence="2" key="1">
    <citation type="submission" date="2024-01" db="EMBL/GenBank/DDBJ databases">
        <title>The genome sequence of Micromonospora mangrovi CCTCC AA 2012012.</title>
        <authorList>
            <person name="Gao J."/>
        </authorList>
    </citation>
    <scope>NUCLEOTIDE SEQUENCE</scope>
    <source>
        <strain evidence="2">CCTCC AA 2012012</strain>
    </source>
</reference>
<dbReference type="GO" id="GO:0016740">
    <property type="term" value="F:transferase activity"/>
    <property type="evidence" value="ECO:0007669"/>
    <property type="project" value="UniProtKB-KW"/>
</dbReference>
<name>A0AAU7MC70_9ACTN</name>
<dbReference type="InterPro" id="IPR051678">
    <property type="entry name" value="AGP_Transferase"/>
</dbReference>
<dbReference type="Gene3D" id="3.30.200.20">
    <property type="entry name" value="Phosphorylase Kinase, domain 1"/>
    <property type="match status" value="1"/>
</dbReference>
<keyword evidence="2" id="KW-0808">Transferase</keyword>
<protein>
    <submittedName>
        <fullName evidence="2">Aminoglycoside phosphotransferase family protein</fullName>
        <ecNumber evidence="2">2.7.-.-</ecNumber>
    </submittedName>
</protein>
<dbReference type="AlphaFoldDB" id="A0AAU7MC70"/>
<dbReference type="EMBL" id="CP157762">
    <property type="protein sequence ID" value="XBP95195.1"/>
    <property type="molecule type" value="Genomic_DNA"/>
</dbReference>
<dbReference type="CDD" id="cd05155">
    <property type="entry name" value="APH_ChoK_like_1"/>
    <property type="match status" value="1"/>
</dbReference>
<dbReference type="InterPro" id="IPR011009">
    <property type="entry name" value="Kinase-like_dom_sf"/>
</dbReference>
<reference evidence="3" key="2">
    <citation type="submission" date="2024-06" db="EMBL/GenBank/DDBJ databases">
        <title>Micromonospora mangrovi CCTCC AA 2012012 genome sequences.</title>
        <authorList>
            <person name="Gao J."/>
        </authorList>
    </citation>
    <scope>NUCLEOTIDE SEQUENCE</scope>
    <source>
        <strain evidence="3">CCTCC AA 2012012</strain>
    </source>
</reference>